<organism evidence="2 3">
    <name type="scientific">Cucurbita argyrosperma subsp. sororia</name>
    <dbReference type="NCBI Taxonomy" id="37648"/>
    <lineage>
        <taxon>Eukaryota</taxon>
        <taxon>Viridiplantae</taxon>
        <taxon>Streptophyta</taxon>
        <taxon>Embryophyta</taxon>
        <taxon>Tracheophyta</taxon>
        <taxon>Spermatophyta</taxon>
        <taxon>Magnoliopsida</taxon>
        <taxon>eudicotyledons</taxon>
        <taxon>Gunneridae</taxon>
        <taxon>Pentapetalae</taxon>
        <taxon>rosids</taxon>
        <taxon>fabids</taxon>
        <taxon>Cucurbitales</taxon>
        <taxon>Cucurbitaceae</taxon>
        <taxon>Cucurbiteae</taxon>
        <taxon>Cucurbita</taxon>
    </lineage>
</organism>
<evidence type="ECO:0000313" key="3">
    <source>
        <dbReference type="Proteomes" id="UP000685013"/>
    </source>
</evidence>
<dbReference type="EMBL" id="JAGKQH010000009">
    <property type="protein sequence ID" value="KAG6591921.1"/>
    <property type="molecule type" value="Genomic_DNA"/>
</dbReference>
<dbReference type="PANTHER" id="PTHR34546">
    <property type="entry name" value="OS06G0153600 PROTEIN"/>
    <property type="match status" value="1"/>
</dbReference>
<dbReference type="AlphaFoldDB" id="A0AAV6N6M2"/>
<gene>
    <name evidence="2" type="ORF">SDJN03_14267</name>
</gene>
<proteinExistence type="predicted"/>
<accession>A0AAV6N6M2</accession>
<feature type="compositionally biased region" description="Polar residues" evidence="1">
    <location>
        <begin position="78"/>
        <end position="87"/>
    </location>
</feature>
<feature type="non-terminal residue" evidence="2">
    <location>
        <position position="1"/>
    </location>
</feature>
<protein>
    <submittedName>
        <fullName evidence="2">Uncharacterized protein</fullName>
    </submittedName>
</protein>
<feature type="region of interest" description="Disordered" evidence="1">
    <location>
        <begin position="39"/>
        <end position="94"/>
    </location>
</feature>
<sequence length="576" mass="65679">MNPYSEERLTEEVLYLHSLWWRGPPRGPKPTRYYLSTAVAAATNKRPRDTKNRKQKKKKPRLEPLQDTGPEWPCPEPVQNQPSTSSGWPPMPCATPAARLVSSEERGNRVALQLQYKGIEACRRFLIRNADSGSDEEVEEEEGNDGEIMESEEYKFFLNLFMENDELRGYYEKNCEDGLFCCLVCGGMGKKKSGKRFKNCIGLVHHSNSISRTKKKVAHRAFGQAVCRVFGWDIDRLPTIVLNGEPLSRSLANSGDFKDQPEENQVAEEHDSWVHNENVAILNDEIDMKNEQKWEEEKTAEDLISGEKTKNDDSSVVVTECRKHVVSSDELIQLDVLHVPESITEACEEFFAAFLTSMADDDVSENNAIEEREEFKFFLKLFIENESLRRYYKNKYDDGEFSCLVCEGAGKKTLRSFKTCVRLLRHTTYPGKNKTGKKRVKPHIAKMLKIKMLAHRAYSLVICQVLGWDIEKLPAIVLKDEGHGCSLTKLDVLKELQDDPVGNAGDNMNEVDDPVKMTLLRSTKSTTNPSVQSVIRMIPEKMTRKRFWLCPELVITKSVSNAADQEHNPSNPMIMD</sequence>
<evidence type="ECO:0000313" key="2">
    <source>
        <dbReference type="EMBL" id="KAG6591921.1"/>
    </source>
</evidence>
<evidence type="ECO:0000256" key="1">
    <source>
        <dbReference type="SAM" id="MobiDB-lite"/>
    </source>
</evidence>
<comment type="caution">
    <text evidence="2">The sequence shown here is derived from an EMBL/GenBank/DDBJ whole genome shotgun (WGS) entry which is preliminary data.</text>
</comment>
<name>A0AAV6N6M2_9ROSI</name>
<keyword evidence="3" id="KW-1185">Reference proteome</keyword>
<dbReference type="Proteomes" id="UP000685013">
    <property type="component" value="Chromosome 9"/>
</dbReference>
<reference evidence="2 3" key="1">
    <citation type="journal article" date="2021" name="Hortic Res">
        <title>The domestication of Cucurbita argyrosperma as revealed by the genome of its wild relative.</title>
        <authorList>
            <person name="Barrera-Redondo J."/>
            <person name="Sanchez-de la Vega G."/>
            <person name="Aguirre-Liguori J.A."/>
            <person name="Castellanos-Morales G."/>
            <person name="Gutierrez-Guerrero Y.T."/>
            <person name="Aguirre-Dugua X."/>
            <person name="Aguirre-Planter E."/>
            <person name="Tenaillon M.I."/>
            <person name="Lira-Saade R."/>
            <person name="Eguiarte L.E."/>
        </authorList>
    </citation>
    <scope>NUCLEOTIDE SEQUENCE [LARGE SCALE GENOMIC DNA]</scope>
    <source>
        <strain evidence="2">JBR-2021</strain>
    </source>
</reference>
<dbReference type="PANTHER" id="PTHR34546:SF3">
    <property type="entry name" value="OS06G0153600 PROTEIN"/>
    <property type="match status" value="1"/>
</dbReference>